<dbReference type="EMBL" id="JALNTZ010000004">
    <property type="protein sequence ID" value="KAJ3654612.1"/>
    <property type="molecule type" value="Genomic_DNA"/>
</dbReference>
<name>A0AA38IIH5_9CUCU</name>
<evidence type="ECO:0000256" key="1">
    <source>
        <dbReference type="SAM" id="SignalP"/>
    </source>
</evidence>
<keyword evidence="1" id="KW-0732">Signal</keyword>
<feature type="signal peptide" evidence="1">
    <location>
        <begin position="1"/>
        <end position="19"/>
    </location>
</feature>
<evidence type="ECO:0000313" key="2">
    <source>
        <dbReference type="EMBL" id="KAJ3654612.1"/>
    </source>
</evidence>
<organism evidence="2 3">
    <name type="scientific">Zophobas morio</name>
    <dbReference type="NCBI Taxonomy" id="2755281"/>
    <lineage>
        <taxon>Eukaryota</taxon>
        <taxon>Metazoa</taxon>
        <taxon>Ecdysozoa</taxon>
        <taxon>Arthropoda</taxon>
        <taxon>Hexapoda</taxon>
        <taxon>Insecta</taxon>
        <taxon>Pterygota</taxon>
        <taxon>Neoptera</taxon>
        <taxon>Endopterygota</taxon>
        <taxon>Coleoptera</taxon>
        <taxon>Polyphaga</taxon>
        <taxon>Cucujiformia</taxon>
        <taxon>Tenebrionidae</taxon>
        <taxon>Zophobas</taxon>
    </lineage>
</organism>
<dbReference type="Proteomes" id="UP001168821">
    <property type="component" value="Unassembled WGS sequence"/>
</dbReference>
<proteinExistence type="predicted"/>
<sequence>MSAQTSLFIFTLLVACALGSYKWSKYEPQLEKAEYPQNITATETLKEFIRLVDKHNLNVSLILSTAKNFESDNLKEALAMTFTFPVNQESVTKATLDKEAFKKLAEVANKEKLTVGGGLSTNNVLKVISNNKKGLPITKAYKIFTGIKNGKTGFVFDEENYVAQYTFVTPGADGKNQTTKVFYGDVDVEVVDKSESAKDDVVTTIKKALITALFTYDEDLIPKAVTTLLGKQLPEHNWDAASQVGDNNYIESDLWVEFTFLGDKYLVYAS</sequence>
<dbReference type="AlphaFoldDB" id="A0AA38IIH5"/>
<keyword evidence="3" id="KW-1185">Reference proteome</keyword>
<accession>A0AA38IIH5</accession>
<reference evidence="2" key="1">
    <citation type="journal article" date="2023" name="G3 (Bethesda)">
        <title>Whole genome assemblies of Zophobas morio and Tenebrio molitor.</title>
        <authorList>
            <person name="Kaur S."/>
            <person name="Stinson S.A."/>
            <person name="diCenzo G.C."/>
        </authorList>
    </citation>
    <scope>NUCLEOTIDE SEQUENCE</scope>
    <source>
        <strain evidence="2">QUZm001</strain>
    </source>
</reference>
<feature type="chain" id="PRO_5041336093" evidence="1">
    <location>
        <begin position="20"/>
        <end position="270"/>
    </location>
</feature>
<evidence type="ECO:0000313" key="3">
    <source>
        <dbReference type="Proteomes" id="UP001168821"/>
    </source>
</evidence>
<comment type="caution">
    <text evidence="2">The sequence shown here is derived from an EMBL/GenBank/DDBJ whole genome shotgun (WGS) entry which is preliminary data.</text>
</comment>
<protein>
    <submittedName>
        <fullName evidence="2">Uncharacterized protein</fullName>
    </submittedName>
</protein>
<gene>
    <name evidence="2" type="ORF">Zmor_013787</name>
</gene>